<dbReference type="SFLD" id="SFLDS00003">
    <property type="entry name" value="Haloacid_Dehalogenase"/>
    <property type="match status" value="1"/>
</dbReference>
<comment type="cofactor">
    <cofactor evidence="1">
        <name>Mg(2+)</name>
        <dbReference type="ChEBI" id="CHEBI:18420"/>
    </cofactor>
</comment>
<dbReference type="SFLD" id="SFLDG01136">
    <property type="entry name" value="C1.6:_Phosphoserine_Phosphatas"/>
    <property type="match status" value="1"/>
</dbReference>
<dbReference type="InterPro" id="IPR036412">
    <property type="entry name" value="HAD-like_sf"/>
</dbReference>
<evidence type="ECO:0000256" key="13">
    <source>
        <dbReference type="ARBA" id="ARBA00048523"/>
    </source>
</evidence>
<name>K6Z4R5_9ALTE</name>
<dbReference type="NCBIfam" id="TIGR00338">
    <property type="entry name" value="serB"/>
    <property type="match status" value="1"/>
</dbReference>
<dbReference type="SUPFAM" id="SSF56784">
    <property type="entry name" value="HAD-like"/>
    <property type="match status" value="1"/>
</dbReference>
<accession>K6Z4R5</accession>
<dbReference type="Pfam" id="PF00702">
    <property type="entry name" value="Hydrolase"/>
    <property type="match status" value="1"/>
</dbReference>
<dbReference type="GO" id="GO:0006564">
    <property type="term" value="P:L-serine biosynthetic process"/>
    <property type="evidence" value="ECO:0007669"/>
    <property type="project" value="UniProtKB-KW"/>
</dbReference>
<proteinExistence type="inferred from homology"/>
<sequence length="354" mass="38117">MFEIKTTDKNLLSHLYLNDLVCQQGLSDFTLTDGLLCSVEALKGAQQIPSESSSFMDQSKLNKLVIFTEGLHLLQLTQVTQAFADYLEFAFFRVIKVDGVSGFAICAFVALKTQEHLNSHLEDVANRFSVELCLVDKTPSLTQPGLLLMDMDSTVIAVECIDEIAELAGVGEEVSAVTGLAMQGKLDFAQSLRTRVACLANADESILHQVRDALPLMPGVANLVEILKSYNWKVAIASGGFSYFADYLQDRLNLDAAVANDLAIENGKLTGEVQGSIVDANVKAQTLKTLAEQWSILPSQTIAMGDGANDLVMMNAAALGVALHAKPIVRQQADIAIRRGGLDTLLWVLAAGAA</sequence>
<evidence type="ECO:0000256" key="3">
    <source>
        <dbReference type="ARBA" id="ARBA00009184"/>
    </source>
</evidence>
<dbReference type="SFLD" id="SFLDG01137">
    <property type="entry name" value="C1.6.1:_Phosphoserine_Phosphat"/>
    <property type="match status" value="1"/>
</dbReference>
<dbReference type="UniPathway" id="UPA00135">
    <property type="reaction ID" value="UER00198"/>
</dbReference>
<evidence type="ECO:0000256" key="8">
    <source>
        <dbReference type="ARBA" id="ARBA00022801"/>
    </source>
</evidence>
<dbReference type="CDD" id="cd07500">
    <property type="entry name" value="HAD_PSP"/>
    <property type="match status" value="1"/>
</dbReference>
<evidence type="ECO:0000256" key="10">
    <source>
        <dbReference type="ARBA" id="ARBA00023299"/>
    </source>
</evidence>
<comment type="caution">
    <text evidence="15">The sequence shown here is derived from an EMBL/GenBank/DDBJ whole genome shotgun (WGS) entry which is preliminary data.</text>
</comment>
<keyword evidence="7" id="KW-0479">Metal-binding</keyword>
<dbReference type="Gene3D" id="3.30.70.2020">
    <property type="match status" value="1"/>
</dbReference>
<evidence type="ECO:0000256" key="14">
    <source>
        <dbReference type="PIRSR" id="PIRSR604469-1"/>
    </source>
</evidence>
<dbReference type="Proteomes" id="UP000006327">
    <property type="component" value="Unassembled WGS sequence"/>
</dbReference>
<dbReference type="Gene3D" id="1.10.150.210">
    <property type="entry name" value="Phosphoserine phosphatase, domain 2"/>
    <property type="match status" value="1"/>
</dbReference>
<keyword evidence="6" id="KW-0028">Amino-acid biosynthesis</keyword>
<dbReference type="PANTHER" id="PTHR43344">
    <property type="entry name" value="PHOSPHOSERINE PHOSPHATASE"/>
    <property type="match status" value="1"/>
</dbReference>
<evidence type="ECO:0000256" key="2">
    <source>
        <dbReference type="ARBA" id="ARBA00005135"/>
    </source>
</evidence>
<protein>
    <recommendedName>
        <fullName evidence="5">Phosphoserine phosphatase</fullName>
        <ecNumber evidence="4">3.1.3.3</ecNumber>
    </recommendedName>
    <alternativeName>
        <fullName evidence="11">O-phosphoserine phosphohydrolase</fullName>
    </alternativeName>
</protein>
<evidence type="ECO:0000313" key="16">
    <source>
        <dbReference type="Proteomes" id="UP000006327"/>
    </source>
</evidence>
<keyword evidence="8 15" id="KW-0378">Hydrolase</keyword>
<organism evidence="15 16">
    <name type="scientific">Paraglaciecola arctica BSs20135</name>
    <dbReference type="NCBI Taxonomy" id="493475"/>
    <lineage>
        <taxon>Bacteria</taxon>
        <taxon>Pseudomonadati</taxon>
        <taxon>Pseudomonadota</taxon>
        <taxon>Gammaproteobacteria</taxon>
        <taxon>Alteromonadales</taxon>
        <taxon>Alteromonadaceae</taxon>
        <taxon>Paraglaciecola</taxon>
    </lineage>
</organism>
<feature type="active site" description="Nucleophile" evidence="14">
    <location>
        <position position="150"/>
    </location>
</feature>
<evidence type="ECO:0000256" key="4">
    <source>
        <dbReference type="ARBA" id="ARBA00012640"/>
    </source>
</evidence>
<keyword evidence="16" id="KW-1185">Reference proteome</keyword>
<evidence type="ECO:0000256" key="12">
    <source>
        <dbReference type="ARBA" id="ARBA00048138"/>
    </source>
</evidence>
<dbReference type="Gene3D" id="3.40.50.1000">
    <property type="entry name" value="HAD superfamily/HAD-like"/>
    <property type="match status" value="1"/>
</dbReference>
<dbReference type="SFLD" id="SFLDF00029">
    <property type="entry name" value="phosphoserine_phosphatase"/>
    <property type="match status" value="1"/>
</dbReference>
<comment type="catalytic activity">
    <reaction evidence="13">
        <text>O-phospho-D-serine + H2O = D-serine + phosphate</text>
        <dbReference type="Rhea" id="RHEA:24873"/>
        <dbReference type="ChEBI" id="CHEBI:15377"/>
        <dbReference type="ChEBI" id="CHEBI:35247"/>
        <dbReference type="ChEBI" id="CHEBI:43474"/>
        <dbReference type="ChEBI" id="CHEBI:58680"/>
        <dbReference type="EC" id="3.1.3.3"/>
    </reaction>
</comment>
<dbReference type="OrthoDB" id="9792539at2"/>
<feature type="active site" description="Proton donor" evidence="14">
    <location>
        <position position="152"/>
    </location>
</feature>
<dbReference type="InterPro" id="IPR004469">
    <property type="entry name" value="PSP"/>
</dbReference>
<reference evidence="15 16" key="1">
    <citation type="journal article" date="2017" name="Antonie Van Leeuwenhoek">
        <title>Rhizobium rhizosphaerae sp. nov., a novel species isolated from rice rhizosphere.</title>
        <authorList>
            <person name="Zhao J.J."/>
            <person name="Zhang J."/>
            <person name="Zhang R.J."/>
            <person name="Zhang C.W."/>
            <person name="Yin H.Q."/>
            <person name="Zhang X.X."/>
        </authorList>
    </citation>
    <scope>NUCLEOTIDE SEQUENCE [LARGE SCALE GENOMIC DNA]</scope>
    <source>
        <strain evidence="15 16">BSs20135</strain>
    </source>
</reference>
<dbReference type="GO" id="GO:0036424">
    <property type="term" value="F:L-phosphoserine phosphatase activity"/>
    <property type="evidence" value="ECO:0007669"/>
    <property type="project" value="InterPro"/>
</dbReference>
<comment type="similarity">
    <text evidence="3">Belongs to the HAD-like hydrolase superfamily. SerB family.</text>
</comment>
<dbReference type="GO" id="GO:0005737">
    <property type="term" value="C:cytoplasm"/>
    <property type="evidence" value="ECO:0007669"/>
    <property type="project" value="TreeGrafter"/>
</dbReference>
<dbReference type="EMBL" id="BAEO01000017">
    <property type="protein sequence ID" value="GAC18405.1"/>
    <property type="molecule type" value="Genomic_DNA"/>
</dbReference>
<keyword evidence="10" id="KW-0718">Serine biosynthesis</keyword>
<evidence type="ECO:0000313" key="15">
    <source>
        <dbReference type="EMBL" id="GAC18405.1"/>
    </source>
</evidence>
<dbReference type="NCBIfam" id="TIGR01488">
    <property type="entry name" value="HAD-SF-IB"/>
    <property type="match status" value="1"/>
</dbReference>
<dbReference type="AlphaFoldDB" id="K6Z4R5"/>
<evidence type="ECO:0000256" key="7">
    <source>
        <dbReference type="ARBA" id="ARBA00022723"/>
    </source>
</evidence>
<evidence type="ECO:0000256" key="5">
    <source>
        <dbReference type="ARBA" id="ARBA00015196"/>
    </source>
</evidence>
<gene>
    <name evidence="15" type="primary">serB</name>
    <name evidence="15" type="ORF">GARC_1430</name>
</gene>
<dbReference type="STRING" id="493475.GARC_1430"/>
<evidence type="ECO:0000256" key="9">
    <source>
        <dbReference type="ARBA" id="ARBA00022842"/>
    </source>
</evidence>
<dbReference type="InterPro" id="IPR023214">
    <property type="entry name" value="HAD_sf"/>
</dbReference>
<dbReference type="RefSeq" id="WP_007618210.1">
    <property type="nucleotide sequence ID" value="NZ_BAEO01000017.1"/>
</dbReference>
<dbReference type="InterPro" id="IPR050582">
    <property type="entry name" value="HAD-like_SerB"/>
</dbReference>
<dbReference type="eggNOG" id="COG0560">
    <property type="taxonomic scope" value="Bacteria"/>
</dbReference>
<evidence type="ECO:0000256" key="11">
    <source>
        <dbReference type="ARBA" id="ARBA00031693"/>
    </source>
</evidence>
<keyword evidence="9" id="KW-0460">Magnesium</keyword>
<dbReference type="FunFam" id="1.10.150.210:FF:000001">
    <property type="entry name" value="Phosphoserine phosphatase"/>
    <property type="match status" value="1"/>
</dbReference>
<dbReference type="PANTHER" id="PTHR43344:SF2">
    <property type="entry name" value="PHOSPHOSERINE PHOSPHATASE"/>
    <property type="match status" value="1"/>
</dbReference>
<evidence type="ECO:0000256" key="6">
    <source>
        <dbReference type="ARBA" id="ARBA00022605"/>
    </source>
</evidence>
<dbReference type="EC" id="3.1.3.3" evidence="4"/>
<comment type="pathway">
    <text evidence="2">Amino-acid biosynthesis; L-serine biosynthesis; L-serine from 3-phospho-D-glycerate: step 3/3.</text>
</comment>
<dbReference type="GO" id="GO:0000287">
    <property type="term" value="F:magnesium ion binding"/>
    <property type="evidence" value="ECO:0007669"/>
    <property type="project" value="TreeGrafter"/>
</dbReference>
<comment type="catalytic activity">
    <reaction evidence="12">
        <text>O-phospho-L-serine + H2O = L-serine + phosphate</text>
        <dbReference type="Rhea" id="RHEA:21208"/>
        <dbReference type="ChEBI" id="CHEBI:15377"/>
        <dbReference type="ChEBI" id="CHEBI:33384"/>
        <dbReference type="ChEBI" id="CHEBI:43474"/>
        <dbReference type="ChEBI" id="CHEBI:57524"/>
        <dbReference type="EC" id="3.1.3.3"/>
    </reaction>
</comment>
<evidence type="ECO:0000256" key="1">
    <source>
        <dbReference type="ARBA" id="ARBA00001946"/>
    </source>
</evidence>